<gene>
    <name evidence="2" type="ORF">SK128_001581</name>
</gene>
<evidence type="ECO:0000313" key="2">
    <source>
        <dbReference type="EMBL" id="KAK7072013.1"/>
    </source>
</evidence>
<evidence type="ECO:0000313" key="3">
    <source>
        <dbReference type="Proteomes" id="UP001381693"/>
    </source>
</evidence>
<accession>A0AAN8X0E3</accession>
<dbReference type="EMBL" id="JAXCGZ010013746">
    <property type="protein sequence ID" value="KAK7072013.1"/>
    <property type="molecule type" value="Genomic_DNA"/>
</dbReference>
<keyword evidence="3" id="KW-1185">Reference proteome</keyword>
<name>A0AAN8X0E3_HALRR</name>
<evidence type="ECO:0000256" key="1">
    <source>
        <dbReference type="SAM" id="MobiDB-lite"/>
    </source>
</evidence>
<organism evidence="2 3">
    <name type="scientific">Halocaridina rubra</name>
    <name type="common">Hawaiian red shrimp</name>
    <dbReference type="NCBI Taxonomy" id="373956"/>
    <lineage>
        <taxon>Eukaryota</taxon>
        <taxon>Metazoa</taxon>
        <taxon>Ecdysozoa</taxon>
        <taxon>Arthropoda</taxon>
        <taxon>Crustacea</taxon>
        <taxon>Multicrustacea</taxon>
        <taxon>Malacostraca</taxon>
        <taxon>Eumalacostraca</taxon>
        <taxon>Eucarida</taxon>
        <taxon>Decapoda</taxon>
        <taxon>Pleocyemata</taxon>
        <taxon>Caridea</taxon>
        <taxon>Atyoidea</taxon>
        <taxon>Atyidae</taxon>
        <taxon>Halocaridina</taxon>
    </lineage>
</organism>
<feature type="region of interest" description="Disordered" evidence="1">
    <location>
        <begin position="93"/>
        <end position="112"/>
    </location>
</feature>
<dbReference type="Proteomes" id="UP001381693">
    <property type="component" value="Unassembled WGS sequence"/>
</dbReference>
<protein>
    <submittedName>
        <fullName evidence="2">Uncharacterized protein</fullName>
    </submittedName>
</protein>
<proteinExistence type="predicted"/>
<reference evidence="2 3" key="1">
    <citation type="submission" date="2023-11" db="EMBL/GenBank/DDBJ databases">
        <title>Halocaridina rubra genome assembly.</title>
        <authorList>
            <person name="Smith C."/>
        </authorList>
    </citation>
    <scope>NUCLEOTIDE SEQUENCE [LARGE SCALE GENOMIC DNA]</scope>
    <source>
        <strain evidence="2">EP-1</strain>
        <tissue evidence="2">Whole</tissue>
    </source>
</reference>
<sequence>MPLADVRRKAIPKNENICHSMFTLSDVYAKEDALFRSSEDAARAIALEDLQKGYLQIEKIRNMRKEGTGPSTDDYKILSLLLPALVQWNNSLSNADTPHDSKQQSTPTYHQQHNKTLASVGNLTTLLRSEKDVDISKPTYFNNKDISDINIGDYFQYTRGIFPFIPCKIHRYNAQSIRQCFQRKLPGRSQMSMVFLGDSKIRYIFSTFLNLTHDLNYTVTTKNMTTSWDFLKDKIQTDEYHFNDFDAIAGELPSLLVAMRFRRFWDIMHLDSSQEVRMLKEWASGEKPVPDLLIVGYTSWMLYLHFDRIDYKTNIPQDIIDLLYYLHRVIVPLLKQIAKKTRVIVHADTRLRPYSRSAKALDRWLKNVLFHDSLIDFSELLFWYFLKGNNSHYRSQDYKAFSLIASAKALYNISDAVSGVPPYKVKQKDQTITSESISSASNIDLRYSRHLSAETGLLWWDTSLIFNLATILECNKLHDMNLKTHSFYNSDQLRCEDHHHSGNATLEVEAQMLLNFICNSHITMDQDYCCS</sequence>
<feature type="compositionally biased region" description="Polar residues" evidence="1">
    <location>
        <begin position="103"/>
        <end position="112"/>
    </location>
</feature>
<dbReference type="AlphaFoldDB" id="A0AAN8X0E3"/>
<comment type="caution">
    <text evidence="2">The sequence shown here is derived from an EMBL/GenBank/DDBJ whole genome shotgun (WGS) entry which is preliminary data.</text>
</comment>